<dbReference type="InterPro" id="IPR000195">
    <property type="entry name" value="Rab-GAP-TBC_dom"/>
</dbReference>
<feature type="compositionally biased region" description="Basic and acidic residues" evidence="1">
    <location>
        <begin position="371"/>
        <end position="382"/>
    </location>
</feature>
<evidence type="ECO:0000313" key="4">
    <source>
        <dbReference type="Proteomes" id="UP000030651"/>
    </source>
</evidence>
<feature type="compositionally biased region" description="Low complexity" evidence="1">
    <location>
        <begin position="444"/>
        <end position="460"/>
    </location>
</feature>
<dbReference type="InParanoid" id="W3WUI6"/>
<dbReference type="GO" id="GO:0031267">
    <property type="term" value="F:small GTPase binding"/>
    <property type="evidence" value="ECO:0007669"/>
    <property type="project" value="TreeGrafter"/>
</dbReference>
<dbReference type="SMART" id="SM00164">
    <property type="entry name" value="TBC"/>
    <property type="match status" value="1"/>
</dbReference>
<dbReference type="FunFam" id="1.10.472.80:FF:000055">
    <property type="entry name" value="TBC domain-containing protein C1778.09"/>
    <property type="match status" value="1"/>
</dbReference>
<feature type="compositionally biased region" description="Basic and acidic residues" evidence="1">
    <location>
        <begin position="629"/>
        <end position="639"/>
    </location>
</feature>
<feature type="domain" description="Rab-GAP TBC" evidence="2">
    <location>
        <begin position="829"/>
        <end position="1024"/>
    </location>
</feature>
<dbReference type="AlphaFoldDB" id="W3WUI6"/>
<reference evidence="4" key="1">
    <citation type="journal article" date="2015" name="BMC Genomics">
        <title>Genomic and transcriptomic analysis of the endophytic fungus Pestalotiopsis fici reveals its lifestyle and high potential for synthesis of natural products.</title>
        <authorList>
            <person name="Wang X."/>
            <person name="Zhang X."/>
            <person name="Liu L."/>
            <person name="Xiang M."/>
            <person name="Wang W."/>
            <person name="Sun X."/>
            <person name="Che Y."/>
            <person name="Guo L."/>
            <person name="Liu G."/>
            <person name="Guo L."/>
            <person name="Wang C."/>
            <person name="Yin W.B."/>
            <person name="Stadler M."/>
            <person name="Zhang X."/>
            <person name="Liu X."/>
        </authorList>
    </citation>
    <scope>NUCLEOTIDE SEQUENCE [LARGE SCALE GENOMIC DNA]</scope>
    <source>
        <strain evidence="4">W106-1 / CGMCC3.15140</strain>
    </source>
</reference>
<dbReference type="eggNOG" id="KOG1102">
    <property type="taxonomic scope" value="Eukaryota"/>
</dbReference>
<evidence type="ECO:0000313" key="3">
    <source>
        <dbReference type="EMBL" id="ETS77510.1"/>
    </source>
</evidence>
<dbReference type="HOGENOM" id="CLU_003663_1_0_1"/>
<dbReference type="OMA" id="QHIMFRK"/>
<dbReference type="STRING" id="1229662.W3WUI6"/>
<dbReference type="RefSeq" id="XP_007838156.1">
    <property type="nucleotide sequence ID" value="XM_007839965.1"/>
</dbReference>
<dbReference type="InterPro" id="IPR035969">
    <property type="entry name" value="Rab-GAP_TBC_sf"/>
</dbReference>
<feature type="compositionally biased region" description="Low complexity" evidence="1">
    <location>
        <begin position="286"/>
        <end position="308"/>
    </location>
</feature>
<feature type="compositionally biased region" description="Basic and acidic residues" evidence="1">
    <location>
        <begin position="546"/>
        <end position="568"/>
    </location>
</feature>
<dbReference type="PROSITE" id="PS50086">
    <property type="entry name" value="TBC_RABGAP"/>
    <property type="match status" value="1"/>
</dbReference>
<feature type="compositionally biased region" description="Acidic residues" evidence="1">
    <location>
        <begin position="183"/>
        <end position="197"/>
    </location>
</feature>
<feature type="compositionally biased region" description="Low complexity" evidence="1">
    <location>
        <begin position="354"/>
        <end position="369"/>
    </location>
</feature>
<feature type="compositionally biased region" description="Polar residues" evidence="1">
    <location>
        <begin position="719"/>
        <end position="738"/>
    </location>
</feature>
<dbReference type="PANTHER" id="PTHR47219:SF9">
    <property type="entry name" value="GTPASE ACTIVATING PROTEIN AND CENTROSOME-ASSOCIATED, ISOFORM B"/>
    <property type="match status" value="1"/>
</dbReference>
<name>W3WUI6_PESFW</name>
<keyword evidence="4" id="KW-1185">Reference proteome</keyword>
<dbReference type="Proteomes" id="UP000030651">
    <property type="component" value="Unassembled WGS sequence"/>
</dbReference>
<protein>
    <recommendedName>
        <fullName evidence="2">Rab-GAP TBC domain-containing protein</fullName>
    </recommendedName>
</protein>
<gene>
    <name evidence="3" type="ORF">PFICI_11384</name>
</gene>
<feature type="region of interest" description="Disordered" evidence="1">
    <location>
        <begin position="248"/>
        <end position="397"/>
    </location>
</feature>
<accession>W3WUI6</accession>
<dbReference type="Pfam" id="PF00566">
    <property type="entry name" value="RabGAP-TBC"/>
    <property type="match status" value="1"/>
</dbReference>
<dbReference type="PANTHER" id="PTHR47219">
    <property type="entry name" value="RAB GTPASE-ACTIVATING PROTEIN 1-LIKE"/>
    <property type="match status" value="1"/>
</dbReference>
<dbReference type="Gene3D" id="1.10.472.80">
    <property type="entry name" value="Ypt/Rab-GAP domain of gyp1p, domain 3"/>
    <property type="match status" value="1"/>
</dbReference>
<dbReference type="GeneID" id="19276397"/>
<dbReference type="GO" id="GO:0005096">
    <property type="term" value="F:GTPase activator activity"/>
    <property type="evidence" value="ECO:0007669"/>
    <property type="project" value="TreeGrafter"/>
</dbReference>
<sequence>MPFRDDTSLVAFRYDQAAQAEPPIPIPPAKSPLRYQRAAAARARAATAGAAIVTAAATATVTAARPISCISTPVPAVPPTILARTPQSSAPVSGPTITASPTIITTTSTFPVIVAPPHPPPSGPLPLPPGTEEHLHPALRSGAPRSSDPDDLKNKRDSGHAPTTTSILTSTSSSSQARTFYDESSEEEEGEEDEDPFPYEKIQSARRSKFVPALLVPPLRIRSSSPTSLYAQTHNILGHGDDLDLGGTNNHSVSSIPLHSPGLSEANTVSPTSPTTPPPNFPEKTSASSSIFSRRSFSFRTSGSSSMKSSKRLKKKKQQHQQQQRRPLSESPAEARHGEPSTANPTLSLDGAKATTSSSTAPVTVVAPPRNGDEQSSRDHYHYTRLPNSPKLVTDASAHDGDDFADFVQQISFSKRGSIMLGGMRPSRHAANMSDDSGFAHRAAAAAAAAATTPASPSSPEQQRPQRVFPLASPPRIKANKNNAAHSNVADGDRKSGDTRPAPPSGRMTPPPPLPPPTPPSVPYADAPTTPKSARRAPSIRLISVEVERESQKVRSLYEPREGLRWEDGAPASSHGERLEPTVEVPSDVDENSSKPSPSTNTNSNPDDQPGVPQPATGIPESAGPSASRPDEQVHHTYERVDRIEDWEDVEFENVDRFGFIVPKRPMTPSSAPATIMDSPSQSTPRSKHRSILGRRGAASHSQYLGAKQGPGRRASARSLHTQTSGLSTGSKRSTRSALGQAANLLPHNKDRKCMDEAGEMLAQEPGFSGIGEDLVAGQLADEYRRKEWQRTEKWRKMAKIVKPGKEGEGMVFEFDTKHPKIVERTWKGIPDRWRASAWYSFLATSARNSKKPCATDEELSAAFFELQGQSSPDDVQIDLDVPRTISQHIMFRKRYRGGQRLLFRVLHALSLYFPLTGYVQGMASLAATLLSYYDEERCFIMLVRLWELRGLNRLYSPNFTELMEALQDFEKYWLAEKKNVAKSLKELCIDPTAYGTRWYLTLFHLSMPFSAQLRIWDVFMLLGASPPDPPAPEAPNTKQAMQISSKGLETIHATSTAIILALSEHIVDSEFENAMKALTSFVPVKNDDLLMKVVHTEYKQYMNKMKKF</sequence>
<evidence type="ECO:0000259" key="2">
    <source>
        <dbReference type="PROSITE" id="PS50086"/>
    </source>
</evidence>
<dbReference type="InterPro" id="IPR050302">
    <property type="entry name" value="Rab_GAP_TBC_domain"/>
</dbReference>
<feature type="compositionally biased region" description="Pro residues" evidence="1">
    <location>
        <begin position="501"/>
        <end position="522"/>
    </location>
</feature>
<feature type="compositionally biased region" description="Low complexity" evidence="1">
    <location>
        <begin position="163"/>
        <end position="175"/>
    </location>
</feature>
<proteinExistence type="predicted"/>
<feature type="compositionally biased region" description="Low complexity" evidence="1">
    <location>
        <begin position="594"/>
        <end position="606"/>
    </location>
</feature>
<dbReference type="SUPFAM" id="SSF47923">
    <property type="entry name" value="Ypt/Rab-GAP domain of gyp1p"/>
    <property type="match status" value="2"/>
</dbReference>
<evidence type="ECO:0000256" key="1">
    <source>
        <dbReference type="SAM" id="MobiDB-lite"/>
    </source>
</evidence>
<organism evidence="3 4">
    <name type="scientific">Pestalotiopsis fici (strain W106-1 / CGMCC3.15140)</name>
    <dbReference type="NCBI Taxonomy" id="1229662"/>
    <lineage>
        <taxon>Eukaryota</taxon>
        <taxon>Fungi</taxon>
        <taxon>Dikarya</taxon>
        <taxon>Ascomycota</taxon>
        <taxon>Pezizomycotina</taxon>
        <taxon>Sordariomycetes</taxon>
        <taxon>Xylariomycetidae</taxon>
        <taxon>Amphisphaeriales</taxon>
        <taxon>Sporocadaceae</taxon>
        <taxon>Pestalotiopsis</taxon>
    </lineage>
</organism>
<feature type="region of interest" description="Disordered" evidence="1">
    <location>
        <begin position="444"/>
        <end position="639"/>
    </location>
</feature>
<feature type="compositionally biased region" description="Basic and acidic residues" evidence="1">
    <location>
        <begin position="147"/>
        <end position="159"/>
    </location>
</feature>
<feature type="compositionally biased region" description="Polar residues" evidence="1">
    <location>
        <begin position="668"/>
        <end position="685"/>
    </location>
</feature>
<dbReference type="Gene3D" id="1.10.8.270">
    <property type="entry name" value="putative rabgap domain of human tbc1 domain family member 14 like domains"/>
    <property type="match status" value="1"/>
</dbReference>
<dbReference type="EMBL" id="KI912116">
    <property type="protein sequence ID" value="ETS77510.1"/>
    <property type="molecule type" value="Genomic_DNA"/>
</dbReference>
<dbReference type="OrthoDB" id="294251at2759"/>
<feature type="compositionally biased region" description="Pro residues" evidence="1">
    <location>
        <begin position="114"/>
        <end position="129"/>
    </location>
</feature>
<feature type="region of interest" description="Disordered" evidence="1">
    <location>
        <begin position="662"/>
        <end position="745"/>
    </location>
</feature>
<dbReference type="KEGG" id="pfy:PFICI_11384"/>
<feature type="region of interest" description="Disordered" evidence="1">
    <location>
        <begin position="111"/>
        <end position="203"/>
    </location>
</feature>
<feature type="compositionally biased region" description="Basic residues" evidence="1">
    <location>
        <begin position="309"/>
        <end position="319"/>
    </location>
</feature>
<dbReference type="FunFam" id="1.10.8.270:FF:000023">
    <property type="entry name" value="TBC domain-containing protein C1778.09"/>
    <property type="match status" value="1"/>
</dbReference>